<proteinExistence type="predicted"/>
<reference evidence="1 2" key="1">
    <citation type="submission" date="2020-04" db="EMBL/GenBank/DDBJ databases">
        <authorList>
            <person name="Hitch T.C.A."/>
            <person name="Wylensek D."/>
            <person name="Clavel T."/>
        </authorList>
    </citation>
    <scope>NUCLEOTIDE SEQUENCE [LARGE SCALE GENOMIC DNA]</scope>
    <source>
        <strain evidence="1 2">BL-383-APC-2I</strain>
    </source>
</reference>
<protein>
    <submittedName>
        <fullName evidence="1">Uncharacterized protein</fullName>
    </submittedName>
</protein>
<dbReference type="Proteomes" id="UP000589552">
    <property type="component" value="Unassembled WGS sequence"/>
</dbReference>
<dbReference type="RefSeq" id="WP_168938424.1">
    <property type="nucleotide sequence ID" value="NZ_JABAGA010000009.1"/>
</dbReference>
<evidence type="ECO:0000313" key="2">
    <source>
        <dbReference type="Proteomes" id="UP000589552"/>
    </source>
</evidence>
<gene>
    <name evidence="1" type="ORF">HF852_11940</name>
</gene>
<dbReference type="EMBL" id="JABAGA010000009">
    <property type="protein sequence ID" value="NMF10298.1"/>
    <property type="molecule type" value="Genomic_DNA"/>
</dbReference>
<accession>A0A7X9SYA0</accession>
<dbReference type="AlphaFoldDB" id="A0A7X9SYA0"/>
<sequence length="159" mass="17280">MMEHYEKPFAVQLEWFRAEAPTRVNSILERHGLSPEEFFAADAFPATVLSAIRDSATGGDGDGTDAGYGRNGDEDRVRDELVLVMGEWLVQQGCGYWSIGPIDHDRPHTAAIIRLGFGVMNTGTGGFAVLASWAEDIVRGGSVQLAADLLGYDARHADR</sequence>
<name>A0A7X9SYA0_9CORY</name>
<evidence type="ECO:0000313" key="1">
    <source>
        <dbReference type="EMBL" id="NMF10298.1"/>
    </source>
</evidence>
<organism evidence="1 2">
    <name type="scientific">Corynebacterium xerosis</name>
    <dbReference type="NCBI Taxonomy" id="1725"/>
    <lineage>
        <taxon>Bacteria</taxon>
        <taxon>Bacillati</taxon>
        <taxon>Actinomycetota</taxon>
        <taxon>Actinomycetes</taxon>
        <taxon>Mycobacteriales</taxon>
        <taxon>Corynebacteriaceae</taxon>
        <taxon>Corynebacterium</taxon>
    </lineage>
</organism>
<comment type="caution">
    <text evidence="1">The sequence shown here is derived from an EMBL/GenBank/DDBJ whole genome shotgun (WGS) entry which is preliminary data.</text>
</comment>